<dbReference type="AlphaFoldDB" id="A0A2H3JKF3"/>
<dbReference type="Proteomes" id="UP000218811">
    <property type="component" value="Unassembled WGS sequence"/>
</dbReference>
<dbReference type="OrthoDB" id="550575at2759"/>
<dbReference type="OMA" id="RVYMGEW"/>
<protein>
    <submittedName>
        <fullName evidence="1">Uncharacterized protein</fullName>
    </submittedName>
</protein>
<dbReference type="EMBL" id="KB468124">
    <property type="protein sequence ID" value="PCH42015.1"/>
    <property type="molecule type" value="Genomic_DNA"/>
</dbReference>
<accession>A0A2H3JKF3</accession>
<reference evidence="1 2" key="1">
    <citation type="journal article" date="2012" name="Science">
        <title>The Paleozoic origin of enzymatic lignin decomposition reconstructed from 31 fungal genomes.</title>
        <authorList>
            <person name="Floudas D."/>
            <person name="Binder M."/>
            <person name="Riley R."/>
            <person name="Barry K."/>
            <person name="Blanchette R.A."/>
            <person name="Henrissat B."/>
            <person name="Martinez A.T."/>
            <person name="Otillar R."/>
            <person name="Spatafora J.W."/>
            <person name="Yadav J.S."/>
            <person name="Aerts A."/>
            <person name="Benoit I."/>
            <person name="Boyd A."/>
            <person name="Carlson A."/>
            <person name="Copeland A."/>
            <person name="Coutinho P.M."/>
            <person name="de Vries R.P."/>
            <person name="Ferreira P."/>
            <person name="Findley K."/>
            <person name="Foster B."/>
            <person name="Gaskell J."/>
            <person name="Glotzer D."/>
            <person name="Gorecki P."/>
            <person name="Heitman J."/>
            <person name="Hesse C."/>
            <person name="Hori C."/>
            <person name="Igarashi K."/>
            <person name="Jurgens J.A."/>
            <person name="Kallen N."/>
            <person name="Kersten P."/>
            <person name="Kohler A."/>
            <person name="Kuees U."/>
            <person name="Kumar T.K.A."/>
            <person name="Kuo A."/>
            <person name="LaButti K."/>
            <person name="Larrondo L.F."/>
            <person name="Lindquist E."/>
            <person name="Ling A."/>
            <person name="Lombard V."/>
            <person name="Lucas S."/>
            <person name="Lundell T."/>
            <person name="Martin R."/>
            <person name="McLaughlin D.J."/>
            <person name="Morgenstern I."/>
            <person name="Morin E."/>
            <person name="Murat C."/>
            <person name="Nagy L.G."/>
            <person name="Nolan M."/>
            <person name="Ohm R.A."/>
            <person name="Patyshakuliyeva A."/>
            <person name="Rokas A."/>
            <person name="Ruiz-Duenas F.J."/>
            <person name="Sabat G."/>
            <person name="Salamov A."/>
            <person name="Samejima M."/>
            <person name="Schmutz J."/>
            <person name="Slot J.C."/>
            <person name="St John F."/>
            <person name="Stenlid J."/>
            <person name="Sun H."/>
            <person name="Sun S."/>
            <person name="Syed K."/>
            <person name="Tsang A."/>
            <person name="Wiebenga A."/>
            <person name="Young D."/>
            <person name="Pisabarro A."/>
            <person name="Eastwood D.C."/>
            <person name="Martin F."/>
            <person name="Cullen D."/>
            <person name="Grigoriev I.V."/>
            <person name="Hibbett D.S."/>
        </authorList>
    </citation>
    <scope>NUCLEOTIDE SEQUENCE [LARGE SCALE GENOMIC DNA]</scope>
    <source>
        <strain evidence="1 2">MD-104</strain>
    </source>
</reference>
<keyword evidence="2" id="KW-1185">Reference proteome</keyword>
<name>A0A2H3JKF3_WOLCO</name>
<evidence type="ECO:0000313" key="2">
    <source>
        <dbReference type="Proteomes" id="UP000218811"/>
    </source>
</evidence>
<proteinExistence type="predicted"/>
<sequence>MENEEAIYHQAAVLHKFALDKTTLEDAIRTNSAKSRWLHDVQGWKEYCRRWSILEAKWNGHGSVLEGGYQSEEGVTHFLVDEEQQTIVTITRSGALCVNAMEDNRTIWRSSNDYMPRSRCEISHGFLIFPSKHHGIEIWRRSVDAALSEQDSEGTRVLTPISEPSSSAALEFQFQEERLMLQRASTVTDASDLRERLRGRYTPHAYLGKPLVDVVRIHRLHYPVLALISIQDRTTILLFDIRDGTLLQKITSGLERVVGAPQGFALPAVTDRVVMDIDLTEDYVSLCLHDAVIIIPRRRIGSGPEACNDREDDSMQMLVLAEEDQPQVLLDTSMQLQEVPPVAVDFIDRGHHWVNNTDYGLLACVAGTDALTRYKVVPPSDNAREANNQALVPIGANRVPPYYTSARFSPDGRHIAAITVFGLVYLIPDFARVAQGIVSFSDIAHRVYMGEWLRDLVWEEHQRRLVVQAASEEIFLLNLDESFHRGPDYRETQDTDPFPHLAVWRLHDFSHPGLGWSRGRGVAFSGMQMTSTAIWMTWDVSLLGFKVRSRLRSRKITRNSEIDEDRSSPPLLPSGHGTVCFIDFAPMV</sequence>
<evidence type="ECO:0000313" key="1">
    <source>
        <dbReference type="EMBL" id="PCH42015.1"/>
    </source>
</evidence>
<organism evidence="1 2">
    <name type="scientific">Wolfiporia cocos (strain MD-104)</name>
    <name type="common">Brown rot fungus</name>
    <dbReference type="NCBI Taxonomy" id="742152"/>
    <lineage>
        <taxon>Eukaryota</taxon>
        <taxon>Fungi</taxon>
        <taxon>Dikarya</taxon>
        <taxon>Basidiomycota</taxon>
        <taxon>Agaricomycotina</taxon>
        <taxon>Agaricomycetes</taxon>
        <taxon>Polyporales</taxon>
        <taxon>Phaeolaceae</taxon>
        <taxon>Wolfiporia</taxon>
    </lineage>
</organism>
<gene>
    <name evidence="1" type="ORF">WOLCODRAFT_163467</name>
</gene>